<dbReference type="InterPro" id="IPR005218">
    <property type="entry name" value="Diacylglycerol/lipid_kinase"/>
</dbReference>
<dbReference type="RefSeq" id="WP_249512957.1">
    <property type="nucleotide sequence ID" value="NZ_CP093365.1"/>
</dbReference>
<gene>
    <name evidence="10" type="ORF">MOO47_00785</name>
</gene>
<evidence type="ECO:0000256" key="8">
    <source>
        <dbReference type="ARBA" id="ARBA00023264"/>
    </source>
</evidence>
<dbReference type="InterPro" id="IPR016064">
    <property type="entry name" value="NAD/diacylglycerol_kinase_sf"/>
</dbReference>
<proteinExistence type="inferred from homology"/>
<dbReference type="SUPFAM" id="SSF111331">
    <property type="entry name" value="NAD kinase/diacylglycerol kinase-like"/>
    <property type="match status" value="1"/>
</dbReference>
<keyword evidence="3" id="KW-0808">Transferase</keyword>
<evidence type="ECO:0000256" key="5">
    <source>
        <dbReference type="ARBA" id="ARBA00022777"/>
    </source>
</evidence>
<organism evidence="10 11">
    <name type="scientific">Bombilactobacillus thymidiniphilus</name>
    <dbReference type="NCBI Taxonomy" id="2923363"/>
    <lineage>
        <taxon>Bacteria</taxon>
        <taxon>Bacillati</taxon>
        <taxon>Bacillota</taxon>
        <taxon>Bacilli</taxon>
        <taxon>Lactobacillales</taxon>
        <taxon>Lactobacillaceae</taxon>
        <taxon>Bombilactobacillus</taxon>
    </lineage>
</organism>
<keyword evidence="6" id="KW-0067">ATP-binding</keyword>
<dbReference type="PANTHER" id="PTHR12358">
    <property type="entry name" value="SPHINGOSINE KINASE"/>
    <property type="match status" value="1"/>
</dbReference>
<keyword evidence="4" id="KW-0547">Nucleotide-binding</keyword>
<dbReference type="Gene3D" id="2.60.200.40">
    <property type="match status" value="1"/>
</dbReference>
<dbReference type="InterPro" id="IPR001206">
    <property type="entry name" value="Diacylglycerol_kinase_cat_dom"/>
</dbReference>
<dbReference type="InterPro" id="IPR017438">
    <property type="entry name" value="ATP-NAD_kinase_N"/>
</dbReference>
<feature type="domain" description="DAGKc" evidence="9">
    <location>
        <begin position="3"/>
        <end position="140"/>
    </location>
</feature>
<evidence type="ECO:0000256" key="1">
    <source>
        <dbReference type="ARBA" id="ARBA00001946"/>
    </source>
</evidence>
<evidence type="ECO:0000256" key="3">
    <source>
        <dbReference type="ARBA" id="ARBA00022679"/>
    </source>
</evidence>
<keyword evidence="7" id="KW-0444">Lipid biosynthesis</keyword>
<dbReference type="InterPro" id="IPR045540">
    <property type="entry name" value="YegS/DAGK_C"/>
</dbReference>
<evidence type="ECO:0000256" key="6">
    <source>
        <dbReference type="ARBA" id="ARBA00022840"/>
    </source>
</evidence>
<dbReference type="EMBL" id="CP093365">
    <property type="protein sequence ID" value="UQS83772.1"/>
    <property type="molecule type" value="Genomic_DNA"/>
</dbReference>
<evidence type="ECO:0000256" key="2">
    <source>
        <dbReference type="ARBA" id="ARBA00005983"/>
    </source>
</evidence>
<evidence type="ECO:0000313" key="10">
    <source>
        <dbReference type="EMBL" id="UQS83772.1"/>
    </source>
</evidence>
<evidence type="ECO:0000256" key="7">
    <source>
        <dbReference type="ARBA" id="ARBA00023209"/>
    </source>
</evidence>
<accession>A0ABY4PEP8</accession>
<dbReference type="Proteomes" id="UP000831947">
    <property type="component" value="Chromosome"/>
</dbReference>
<dbReference type="GO" id="GO:0016301">
    <property type="term" value="F:kinase activity"/>
    <property type="evidence" value="ECO:0007669"/>
    <property type="project" value="UniProtKB-KW"/>
</dbReference>
<keyword evidence="7" id="KW-0443">Lipid metabolism</keyword>
<dbReference type="PROSITE" id="PS50146">
    <property type="entry name" value="DAGK"/>
    <property type="match status" value="1"/>
</dbReference>
<dbReference type="InterPro" id="IPR050187">
    <property type="entry name" value="Lipid_Phosphate_FormReg"/>
</dbReference>
<evidence type="ECO:0000256" key="4">
    <source>
        <dbReference type="ARBA" id="ARBA00022741"/>
    </source>
</evidence>
<dbReference type="Gene3D" id="3.40.50.10330">
    <property type="entry name" value="Probable inorganic polyphosphate/atp-NAD kinase, domain 1"/>
    <property type="match status" value="1"/>
</dbReference>
<comment type="similarity">
    <text evidence="2">Belongs to the diacylglycerol/lipid kinase family.</text>
</comment>
<evidence type="ECO:0000259" key="9">
    <source>
        <dbReference type="PROSITE" id="PS50146"/>
    </source>
</evidence>
<dbReference type="SMART" id="SM00046">
    <property type="entry name" value="DAGKc"/>
    <property type="match status" value="1"/>
</dbReference>
<sequence length="313" mass="34680">MSNKNKQFIVVVNLFAGGGQARQTLNKTIAFFKRQDINYKINFTPKMGATKLVCSLVTKLDPQKSILLIIGGDGTLNQAINGVQQSQNSAMPLAYLPAGSGNDFARALHIKAHQEQQLLTNLLKSSKPQALNLGKITSPVQADRFFINYFGIGLDAAIVHYANRSKIKKYLNKLHLNKLIYIMHLFKALKEPAFDVEITANQQVKTFQDVFVCIIGNEPYCGGGIKLLPNANPKQTALQIALADKVNLPQLLKLVVQVFFTGNHLNNPLVHHTITKDLTLSLAYANYGQVDGEELAHQAYHINISCAVQNFWL</sequence>
<evidence type="ECO:0000313" key="11">
    <source>
        <dbReference type="Proteomes" id="UP000831947"/>
    </source>
</evidence>
<dbReference type="Pfam" id="PF19279">
    <property type="entry name" value="YegS_C"/>
    <property type="match status" value="1"/>
</dbReference>
<dbReference type="NCBIfam" id="TIGR00147">
    <property type="entry name" value="YegS/Rv2252/BmrU family lipid kinase"/>
    <property type="match status" value="1"/>
</dbReference>
<protein>
    <submittedName>
        <fullName evidence="10">YegS/Rv2252/BmrU family lipid kinase</fullName>
    </submittedName>
</protein>
<keyword evidence="8" id="KW-1208">Phospholipid metabolism</keyword>
<comment type="cofactor">
    <cofactor evidence="1">
        <name>Mg(2+)</name>
        <dbReference type="ChEBI" id="CHEBI:18420"/>
    </cofactor>
</comment>
<dbReference type="PANTHER" id="PTHR12358:SF54">
    <property type="entry name" value="SPHINGOSINE KINASE RELATED PROTEIN"/>
    <property type="match status" value="1"/>
</dbReference>
<name>A0ABY4PEP8_9LACO</name>
<keyword evidence="5 10" id="KW-0418">Kinase</keyword>
<keyword evidence="11" id="KW-1185">Reference proteome</keyword>
<reference evidence="10 11" key="1">
    <citation type="journal article" date="2022" name="Int. J. Syst. Evol. Microbiol.">
        <title>Apilactobacillus apisilvae sp. nov., Nicolia spurrieriana gen. nov. sp. nov., Bombilactobacillus folatiphilus sp. nov. and Bombilactobacillus thymidiniphilus sp. nov., four new lactic acid bacterial isolates from stingless bees Tetragonula carbonaria and Austroplebeia australis.</title>
        <authorList>
            <person name="Oliphant S.A."/>
            <person name="Watson-Haigh N.S."/>
            <person name="Sumby K.M."/>
            <person name="Gardner J."/>
            <person name="Groom S."/>
            <person name="Jiranek V."/>
        </authorList>
    </citation>
    <scope>NUCLEOTIDE SEQUENCE [LARGE SCALE GENOMIC DNA]</scope>
    <source>
        <strain evidence="10 11">SG4_A1</strain>
    </source>
</reference>
<keyword evidence="7" id="KW-0594">Phospholipid biosynthesis</keyword>
<dbReference type="Pfam" id="PF00781">
    <property type="entry name" value="DAGK_cat"/>
    <property type="match status" value="1"/>
</dbReference>